<evidence type="ECO:0000313" key="3">
    <source>
        <dbReference type="Proteomes" id="UP000823915"/>
    </source>
</evidence>
<protein>
    <submittedName>
        <fullName evidence="2">Uncharacterized protein</fullName>
    </submittedName>
</protein>
<proteinExistence type="predicted"/>
<evidence type="ECO:0000313" key="2">
    <source>
        <dbReference type="EMBL" id="HIY26592.1"/>
    </source>
</evidence>
<dbReference type="AlphaFoldDB" id="A0A9D2C1M2"/>
<reference evidence="2" key="1">
    <citation type="journal article" date="2021" name="PeerJ">
        <title>Extensive microbial diversity within the chicken gut microbiome revealed by metagenomics and culture.</title>
        <authorList>
            <person name="Gilroy R."/>
            <person name="Ravi A."/>
            <person name="Getino M."/>
            <person name="Pursley I."/>
            <person name="Horton D.L."/>
            <person name="Alikhan N.F."/>
            <person name="Baker D."/>
            <person name="Gharbi K."/>
            <person name="Hall N."/>
            <person name="Watson M."/>
            <person name="Adriaenssens E.M."/>
            <person name="Foster-Nyarko E."/>
            <person name="Jarju S."/>
            <person name="Secka A."/>
            <person name="Antonio M."/>
            <person name="Oren A."/>
            <person name="Chaudhuri R.R."/>
            <person name="La Ragione R."/>
            <person name="Hildebrand F."/>
            <person name="Pallen M.J."/>
        </authorList>
    </citation>
    <scope>NUCLEOTIDE SEQUENCE</scope>
    <source>
        <strain evidence="2">1282</strain>
    </source>
</reference>
<gene>
    <name evidence="2" type="ORF">H9838_05370</name>
</gene>
<comment type="caution">
    <text evidence="2">The sequence shown here is derived from an EMBL/GenBank/DDBJ whole genome shotgun (WGS) entry which is preliminary data.</text>
</comment>
<dbReference type="Proteomes" id="UP000823915">
    <property type="component" value="Unassembled WGS sequence"/>
</dbReference>
<name>A0A9D2C1M2_9FIRM</name>
<keyword evidence="1" id="KW-1133">Transmembrane helix</keyword>
<organism evidence="2 3">
    <name type="scientific">Candidatus Acutalibacter pullistercoris</name>
    <dbReference type="NCBI Taxonomy" id="2838418"/>
    <lineage>
        <taxon>Bacteria</taxon>
        <taxon>Bacillati</taxon>
        <taxon>Bacillota</taxon>
        <taxon>Clostridia</taxon>
        <taxon>Eubacteriales</taxon>
        <taxon>Acutalibacteraceae</taxon>
        <taxon>Acutalibacter</taxon>
    </lineage>
</organism>
<dbReference type="Gene3D" id="1.10.10.10">
    <property type="entry name" value="Winged helix-like DNA-binding domain superfamily/Winged helix DNA-binding domain"/>
    <property type="match status" value="1"/>
</dbReference>
<keyword evidence="1" id="KW-0812">Transmembrane</keyword>
<dbReference type="InterPro" id="IPR013324">
    <property type="entry name" value="RNA_pol_sigma_r3/r4-like"/>
</dbReference>
<accession>A0A9D2C1M2</accession>
<dbReference type="EMBL" id="DXDU01000091">
    <property type="protein sequence ID" value="HIY26592.1"/>
    <property type="molecule type" value="Genomic_DNA"/>
</dbReference>
<sequence>MAFSHAIGAMKELYLENARDAFALCYLYAGPVRQALPLLRSALEDALYLDKRREKALSGQEGFLWAVQEACNEFYEKDPFGRKKYKKHKKDTGDSVTLPFFLTDSLRAVLKLHGVYRAPLYLVLAREYTPEEAARILDTSPRRVEALIQKALKKLKFSREKAAQALSVLRLEEEDAARIWQRVEEAAAQPDFEKKHRSRRIWRGLDQAVPYLALAIVVLGIAAYLGVGQGWFTGEAYTPTAPQEALESSSGPAATGDLTVYVPEEGGFAEYVVHDTPYRPEDVLRQMVYLGGAPAGVSLLSSSQESLSAVWELSEEASSLAGEEGERTLQAMAATIGGYYGDSLEELSLRCQGEELTVNGKTAQDFLGGQLTVTRTGETDYRE</sequence>
<keyword evidence="1" id="KW-0472">Membrane</keyword>
<reference evidence="2" key="2">
    <citation type="submission" date="2021-04" db="EMBL/GenBank/DDBJ databases">
        <authorList>
            <person name="Gilroy R."/>
        </authorList>
    </citation>
    <scope>NUCLEOTIDE SEQUENCE</scope>
    <source>
        <strain evidence="2">1282</strain>
    </source>
</reference>
<feature type="transmembrane region" description="Helical" evidence="1">
    <location>
        <begin position="208"/>
        <end position="232"/>
    </location>
</feature>
<evidence type="ECO:0000256" key="1">
    <source>
        <dbReference type="SAM" id="Phobius"/>
    </source>
</evidence>
<dbReference type="SUPFAM" id="SSF88659">
    <property type="entry name" value="Sigma3 and sigma4 domains of RNA polymerase sigma factors"/>
    <property type="match status" value="1"/>
</dbReference>
<dbReference type="InterPro" id="IPR036388">
    <property type="entry name" value="WH-like_DNA-bd_sf"/>
</dbReference>